<dbReference type="SUPFAM" id="SSF56349">
    <property type="entry name" value="DNA breaking-rejoining enzymes"/>
    <property type="match status" value="1"/>
</dbReference>
<dbReference type="InterPro" id="IPR013500">
    <property type="entry name" value="TopoI_cat_euk"/>
</dbReference>
<name>A0ABS9UNI3_9BACT</name>
<protein>
    <submittedName>
        <fullName evidence="3">DNA topoisomerase IB</fullName>
    </submittedName>
</protein>
<evidence type="ECO:0000259" key="1">
    <source>
        <dbReference type="Pfam" id="PF01028"/>
    </source>
</evidence>
<proteinExistence type="predicted"/>
<dbReference type="SUPFAM" id="SSF55869">
    <property type="entry name" value="DNA topoisomerase I domain"/>
    <property type="match status" value="1"/>
</dbReference>
<dbReference type="Pfam" id="PF21338">
    <property type="entry name" value="Top1B_N_bact"/>
    <property type="match status" value="1"/>
</dbReference>
<evidence type="ECO:0000313" key="3">
    <source>
        <dbReference type="EMBL" id="MCH7398189.1"/>
    </source>
</evidence>
<dbReference type="Gene3D" id="1.10.132.120">
    <property type="match status" value="1"/>
</dbReference>
<accession>A0ABS9UNI3</accession>
<dbReference type="Pfam" id="PF01028">
    <property type="entry name" value="Topoisom_I"/>
    <property type="match status" value="1"/>
</dbReference>
<dbReference type="InterPro" id="IPR035447">
    <property type="entry name" value="DNA_topo_I_N_sf"/>
</dbReference>
<keyword evidence="4" id="KW-1185">Reference proteome</keyword>
<organism evidence="3 4">
    <name type="scientific">Belliella calami</name>
    <dbReference type="NCBI Taxonomy" id="2923436"/>
    <lineage>
        <taxon>Bacteria</taxon>
        <taxon>Pseudomonadati</taxon>
        <taxon>Bacteroidota</taxon>
        <taxon>Cytophagia</taxon>
        <taxon>Cytophagales</taxon>
        <taxon>Cyclobacteriaceae</taxon>
        <taxon>Belliella</taxon>
    </lineage>
</organism>
<gene>
    <name evidence="3" type="ORF">MM236_09325</name>
</gene>
<evidence type="ECO:0000313" key="4">
    <source>
        <dbReference type="Proteomes" id="UP001165488"/>
    </source>
</evidence>
<dbReference type="InterPro" id="IPR049331">
    <property type="entry name" value="Top1B_N_bact"/>
</dbReference>
<comment type="caution">
    <text evidence="3">The sequence shown here is derived from an EMBL/GenBank/DDBJ whole genome shotgun (WGS) entry which is preliminary data.</text>
</comment>
<evidence type="ECO:0000259" key="2">
    <source>
        <dbReference type="Pfam" id="PF21338"/>
    </source>
</evidence>
<dbReference type="EMBL" id="JAKZGS010000006">
    <property type="protein sequence ID" value="MCH7398189.1"/>
    <property type="molecule type" value="Genomic_DNA"/>
</dbReference>
<dbReference type="Gene3D" id="3.90.15.10">
    <property type="entry name" value="Topoisomerase I, Chain A, domain 3"/>
    <property type="match status" value="1"/>
</dbReference>
<dbReference type="Proteomes" id="UP001165488">
    <property type="component" value="Unassembled WGS sequence"/>
</dbReference>
<dbReference type="Gene3D" id="3.30.66.10">
    <property type="entry name" value="DNA topoisomerase I domain"/>
    <property type="match status" value="1"/>
</dbReference>
<feature type="domain" description="DNA topoisomerase IB N-terminal" evidence="2">
    <location>
        <begin position="23"/>
        <end position="71"/>
    </location>
</feature>
<dbReference type="RefSeq" id="WP_241274704.1">
    <property type="nucleotide sequence ID" value="NZ_JAKZGS010000006.1"/>
</dbReference>
<dbReference type="PROSITE" id="PS52038">
    <property type="entry name" value="TOPO_IB_2"/>
    <property type="match status" value="1"/>
</dbReference>
<reference evidence="3" key="1">
    <citation type="submission" date="2022-03" db="EMBL/GenBank/DDBJ databases">
        <title>De novo assembled genomes of Belliella spp. (Cyclobacteriaceae) strains.</title>
        <authorList>
            <person name="Szabo A."/>
            <person name="Korponai K."/>
            <person name="Felfoldi T."/>
        </authorList>
    </citation>
    <scope>NUCLEOTIDE SEQUENCE</scope>
    <source>
        <strain evidence="3">DSM 107340</strain>
    </source>
</reference>
<dbReference type="InterPro" id="IPR011010">
    <property type="entry name" value="DNA_brk_join_enz"/>
</dbReference>
<dbReference type="InterPro" id="IPR014711">
    <property type="entry name" value="TopoI_cat_a-hlx-sub_euk"/>
</dbReference>
<sequence>MKSKYRYIEEDALCFKRVKRGRGFAYLNENGEKIADKKKLSRIKNLVIPPMWTDVSICRFDDGHIQATGRDLKGRKQYIYHSEWEKKRQEEKFERMSKFGKALPKLRKKAQKDLKARNWTKGKILALMVTILDETGIRIGNKLYEKENKTYGLTTLRRKHMEVEGNTLSLSFKGKSNKEREVTIEDKAIIRHIKKVAELPGYELFKYVDEAGDVNKVDSHDVQEYIQENMGNEFTCKDFRTWVGSRLAIELFPEAIDHQKEFSKKKLETVLVRMVADELGNTPTICKGYYIHPVILNKVDIGEFPQRNPFRETNSPTSLDKSEKLLLKLLEK</sequence>
<feature type="domain" description="DNA topoisomerase I catalytic core eukaryotic-type" evidence="1">
    <location>
        <begin position="82"/>
        <end position="288"/>
    </location>
</feature>